<organism evidence="7 8">
    <name type="scientific">Amanita muscaria (strain Koide BX008)</name>
    <dbReference type="NCBI Taxonomy" id="946122"/>
    <lineage>
        <taxon>Eukaryota</taxon>
        <taxon>Fungi</taxon>
        <taxon>Dikarya</taxon>
        <taxon>Basidiomycota</taxon>
        <taxon>Agaricomycotina</taxon>
        <taxon>Agaricomycetes</taxon>
        <taxon>Agaricomycetidae</taxon>
        <taxon>Agaricales</taxon>
        <taxon>Pluteineae</taxon>
        <taxon>Amanitaceae</taxon>
        <taxon>Amanita</taxon>
    </lineage>
</organism>
<keyword evidence="2 4" id="KW-0863">Zinc-finger</keyword>
<evidence type="ECO:0000313" key="8">
    <source>
        <dbReference type="Proteomes" id="UP000054549"/>
    </source>
</evidence>
<dbReference type="PROSITE" id="PS50157">
    <property type="entry name" value="ZINC_FINGER_C2H2_2"/>
    <property type="match status" value="1"/>
</dbReference>
<dbReference type="STRING" id="946122.A0A0C2WN07"/>
<feature type="domain" description="C2H2-type" evidence="6">
    <location>
        <begin position="277"/>
        <end position="306"/>
    </location>
</feature>
<dbReference type="InParanoid" id="A0A0C2WN07"/>
<proteinExistence type="predicted"/>
<dbReference type="Gene3D" id="3.30.160.60">
    <property type="entry name" value="Classic Zinc Finger"/>
    <property type="match status" value="1"/>
</dbReference>
<feature type="region of interest" description="Disordered" evidence="5">
    <location>
        <begin position="327"/>
        <end position="352"/>
    </location>
</feature>
<protein>
    <recommendedName>
        <fullName evidence="6">C2H2-type domain-containing protein</fullName>
    </recommendedName>
</protein>
<dbReference type="AlphaFoldDB" id="A0A0C2WN07"/>
<keyword evidence="3" id="KW-0862">Zinc</keyword>
<dbReference type="HOGENOM" id="CLU_924295_0_0_1"/>
<dbReference type="GO" id="GO:0008270">
    <property type="term" value="F:zinc ion binding"/>
    <property type="evidence" value="ECO:0007669"/>
    <property type="project" value="UniProtKB-KW"/>
</dbReference>
<name>A0A0C2WN07_AMAMK</name>
<evidence type="ECO:0000256" key="4">
    <source>
        <dbReference type="PROSITE-ProRule" id="PRU00042"/>
    </source>
</evidence>
<feature type="compositionally biased region" description="Basic and acidic residues" evidence="5">
    <location>
        <begin position="332"/>
        <end position="352"/>
    </location>
</feature>
<dbReference type="PROSITE" id="PS00028">
    <property type="entry name" value="ZINC_FINGER_C2H2_1"/>
    <property type="match status" value="1"/>
</dbReference>
<feature type="region of interest" description="Disordered" evidence="5">
    <location>
        <begin position="137"/>
        <end position="167"/>
    </location>
</feature>
<evidence type="ECO:0000313" key="7">
    <source>
        <dbReference type="EMBL" id="KIL58096.1"/>
    </source>
</evidence>
<dbReference type="InterPro" id="IPR036236">
    <property type="entry name" value="Znf_C2H2_sf"/>
</dbReference>
<dbReference type="SUPFAM" id="SSF57667">
    <property type="entry name" value="beta-beta-alpha zinc fingers"/>
    <property type="match status" value="1"/>
</dbReference>
<accession>A0A0C2WN07</accession>
<dbReference type="PANTHER" id="PTHR23235">
    <property type="entry name" value="KRUEPPEL-LIKE TRANSCRIPTION FACTOR"/>
    <property type="match status" value="1"/>
</dbReference>
<keyword evidence="8" id="KW-1185">Reference proteome</keyword>
<keyword evidence="1" id="KW-0479">Metal-binding</keyword>
<dbReference type="InterPro" id="IPR013087">
    <property type="entry name" value="Znf_C2H2_type"/>
</dbReference>
<evidence type="ECO:0000256" key="5">
    <source>
        <dbReference type="SAM" id="MobiDB-lite"/>
    </source>
</evidence>
<dbReference type="SMART" id="SM00355">
    <property type="entry name" value="ZnF_C2H2"/>
    <property type="match status" value="2"/>
</dbReference>
<gene>
    <name evidence="7" type="ORF">M378DRAFT_27710</name>
</gene>
<feature type="region of interest" description="Disordered" evidence="5">
    <location>
        <begin position="100"/>
        <end position="119"/>
    </location>
</feature>
<dbReference type="EMBL" id="KN818347">
    <property type="protein sequence ID" value="KIL58096.1"/>
    <property type="molecule type" value="Genomic_DNA"/>
</dbReference>
<evidence type="ECO:0000256" key="1">
    <source>
        <dbReference type="ARBA" id="ARBA00022723"/>
    </source>
</evidence>
<evidence type="ECO:0000259" key="6">
    <source>
        <dbReference type="PROSITE" id="PS50157"/>
    </source>
</evidence>
<evidence type="ECO:0000256" key="2">
    <source>
        <dbReference type="ARBA" id="ARBA00022771"/>
    </source>
</evidence>
<dbReference type="OrthoDB" id="3437960at2759"/>
<sequence length="352" mass="37905">MPQATQHWLPSQRVHVVYNAADEQLIPIQGNHSIATCPWRSEERNDIAFEHYDPSSPDLGFGFQSQFPFSGHESPQADNCQVPWPWFIPSNGAADLPTPWPITDSSPQSPVGPSAAGHLSSQDLTDINFQGLFQFPFGGNGHSQPGNGQGLLSSPSGAAGSTSWPIIDSSPQSSVGFSAEYLSSQDLTDIDSGLSQFLFGGNEHSQPGDIPWPSSIPPSGAAGPPTFLTTTFVLSARSPVGPSVTGPHVTTEDDLRTVGSPQIQQAAARRRTKDGIYQCPVGTCNATFTELHNLHYHKNAHLGLKPYKCSTCKFAAASPATVKRHMKRHQSRCKDTGHTIEGTREPKSSWTL</sequence>
<reference evidence="7 8" key="1">
    <citation type="submission" date="2014-04" db="EMBL/GenBank/DDBJ databases">
        <title>Evolutionary Origins and Diversification of the Mycorrhizal Mutualists.</title>
        <authorList>
            <consortium name="DOE Joint Genome Institute"/>
            <consortium name="Mycorrhizal Genomics Consortium"/>
            <person name="Kohler A."/>
            <person name="Kuo A."/>
            <person name="Nagy L.G."/>
            <person name="Floudas D."/>
            <person name="Copeland A."/>
            <person name="Barry K.W."/>
            <person name="Cichocki N."/>
            <person name="Veneault-Fourrey C."/>
            <person name="LaButti K."/>
            <person name="Lindquist E.A."/>
            <person name="Lipzen A."/>
            <person name="Lundell T."/>
            <person name="Morin E."/>
            <person name="Murat C."/>
            <person name="Riley R."/>
            <person name="Ohm R."/>
            <person name="Sun H."/>
            <person name="Tunlid A."/>
            <person name="Henrissat B."/>
            <person name="Grigoriev I.V."/>
            <person name="Hibbett D.S."/>
            <person name="Martin F."/>
        </authorList>
    </citation>
    <scope>NUCLEOTIDE SEQUENCE [LARGE SCALE GENOMIC DNA]</scope>
    <source>
        <strain evidence="7 8">Koide BX008</strain>
    </source>
</reference>
<evidence type="ECO:0000256" key="3">
    <source>
        <dbReference type="ARBA" id="ARBA00022833"/>
    </source>
</evidence>
<feature type="compositionally biased region" description="Low complexity" evidence="5">
    <location>
        <begin position="150"/>
        <end position="161"/>
    </location>
</feature>
<dbReference type="Proteomes" id="UP000054549">
    <property type="component" value="Unassembled WGS sequence"/>
</dbReference>